<comment type="caution">
    <text evidence="2">The sequence shown here is derived from an EMBL/GenBank/DDBJ whole genome shotgun (WGS) entry which is preliminary data.</text>
</comment>
<proteinExistence type="predicted"/>
<sequence>MAPMCGPPLEPEEITTATPDPPPRRFIQIRVAGVRSFNGRFMSYKKGGRREFHLCIGGSPMMSLINWCNFIWGNKGAIGLYNPNTGVYSDFSCGPTKTDFSHYKDISEEDVTWRFVYPNKYDYPCILYPILMLVDFEIFDIPIPILYIKHIEKGIYLPTWRSRIEYKWTRFLEIITLGFVRRKFTAGKKETKDSKPLDGKQKEE</sequence>
<reference evidence="2 3" key="1">
    <citation type="submission" date="2019-10" db="EMBL/GenBank/DDBJ databases">
        <authorList>
            <person name="Palmer J.M."/>
        </authorList>
    </citation>
    <scope>NUCLEOTIDE SEQUENCE [LARGE SCALE GENOMIC DNA]</scope>
    <source>
        <strain evidence="2 3">TWF718</strain>
    </source>
</reference>
<dbReference type="Proteomes" id="UP001313282">
    <property type="component" value="Unassembled WGS sequence"/>
</dbReference>
<protein>
    <submittedName>
        <fullName evidence="2">Uncharacterized protein</fullName>
    </submittedName>
</protein>
<evidence type="ECO:0000313" key="2">
    <source>
        <dbReference type="EMBL" id="KAK6329951.1"/>
    </source>
</evidence>
<keyword evidence="3" id="KW-1185">Reference proteome</keyword>
<gene>
    <name evidence="2" type="ORF">TWF718_003378</name>
</gene>
<feature type="region of interest" description="Disordered" evidence="1">
    <location>
        <begin position="1"/>
        <end position="22"/>
    </location>
</feature>
<dbReference type="EMBL" id="JAVHNR010000012">
    <property type="protein sequence ID" value="KAK6329951.1"/>
    <property type="molecule type" value="Genomic_DNA"/>
</dbReference>
<accession>A0AAN8RA17</accession>
<evidence type="ECO:0000256" key="1">
    <source>
        <dbReference type="SAM" id="MobiDB-lite"/>
    </source>
</evidence>
<evidence type="ECO:0000313" key="3">
    <source>
        <dbReference type="Proteomes" id="UP001313282"/>
    </source>
</evidence>
<name>A0AAN8RA17_9PEZI</name>
<organism evidence="2 3">
    <name type="scientific">Orbilia javanica</name>
    <dbReference type="NCBI Taxonomy" id="47235"/>
    <lineage>
        <taxon>Eukaryota</taxon>
        <taxon>Fungi</taxon>
        <taxon>Dikarya</taxon>
        <taxon>Ascomycota</taxon>
        <taxon>Pezizomycotina</taxon>
        <taxon>Orbiliomycetes</taxon>
        <taxon>Orbiliales</taxon>
        <taxon>Orbiliaceae</taxon>
        <taxon>Orbilia</taxon>
    </lineage>
</organism>
<dbReference type="AlphaFoldDB" id="A0AAN8RA17"/>